<name>A0A806FH95_BIFAN</name>
<dbReference type="KEGG" id="bnm:BALAC2494_01650"/>
<gene>
    <name evidence="1" type="ORF">BALAC2494_01650</name>
</gene>
<accession>A0A806FH95</accession>
<dbReference type="EMBL" id="CP002915">
    <property type="protein sequence ID" value="AEK30075.1"/>
    <property type="molecule type" value="Genomic_DNA"/>
</dbReference>
<proteinExistence type="predicted"/>
<dbReference type="Proteomes" id="UP000008394">
    <property type="component" value="Chromosome"/>
</dbReference>
<organism evidence="1 2">
    <name type="scientific">Bifidobacterium animalis subsp. lactis CNCM I-2494</name>
    <dbReference type="NCBI Taxonomy" id="1042403"/>
    <lineage>
        <taxon>Bacteria</taxon>
        <taxon>Bacillati</taxon>
        <taxon>Actinomycetota</taxon>
        <taxon>Actinomycetes</taxon>
        <taxon>Bifidobacteriales</taxon>
        <taxon>Bifidobacteriaceae</taxon>
        <taxon>Bifidobacterium</taxon>
    </lineage>
</organism>
<sequence length="44" mass="4863">MDARPVGDSKPRHAAESEKCVPYVMAGEWWNIPFAPLLSMVMGS</sequence>
<reference evidence="1 2" key="1">
    <citation type="journal article" date="2011" name="J. Bacteriol.">
        <title>Genome Sequence of the Probiotic Strain Bifidobacterium animalis subsp. lactis CNCM I-2494.</title>
        <authorList>
            <person name="Chervaux C."/>
            <person name="Grimaldi C."/>
            <person name="Bolotin A."/>
            <person name="Quinquis B."/>
            <person name="Legrain-Raspaud S."/>
            <person name="van Hylckama Vlieg J.E."/>
            <person name="Denariaz G."/>
            <person name="Smokvina T."/>
        </authorList>
    </citation>
    <scope>NUCLEOTIDE SEQUENCE [LARGE SCALE GENOMIC DNA]</scope>
    <source>
        <strain evidence="1 2">CNCM I-2494</strain>
    </source>
</reference>
<evidence type="ECO:0000313" key="2">
    <source>
        <dbReference type="Proteomes" id="UP000008394"/>
    </source>
</evidence>
<evidence type="ECO:0000313" key="1">
    <source>
        <dbReference type="EMBL" id="AEK30075.1"/>
    </source>
</evidence>
<protein>
    <submittedName>
        <fullName evidence="1">Uncharacterized protein</fullName>
    </submittedName>
</protein>
<dbReference type="AlphaFoldDB" id="A0A806FH95"/>